<dbReference type="PROSITE" id="PS00708">
    <property type="entry name" value="PRO_ENDOPEP_SER"/>
    <property type="match status" value="1"/>
</dbReference>
<feature type="chain" id="PRO_5012184562" description="Serine aminopeptidase S33 domain-containing protein" evidence="2">
    <location>
        <begin position="20"/>
        <end position="463"/>
    </location>
</feature>
<dbReference type="PANTHER" id="PTHR43265:SF1">
    <property type="entry name" value="ESTERASE ESTD"/>
    <property type="match status" value="1"/>
</dbReference>
<evidence type="ECO:0000313" key="4">
    <source>
        <dbReference type="EMBL" id="SIO23337.1"/>
    </source>
</evidence>
<proteinExistence type="predicted"/>
<dbReference type="InterPro" id="IPR053145">
    <property type="entry name" value="AB_hydrolase_Est10"/>
</dbReference>
<evidence type="ECO:0000313" key="5">
    <source>
        <dbReference type="Proteomes" id="UP000185221"/>
    </source>
</evidence>
<dbReference type="SUPFAM" id="SSF53474">
    <property type="entry name" value="alpha/beta-Hydrolases"/>
    <property type="match status" value="1"/>
</dbReference>
<keyword evidence="1" id="KW-0378">Hydrolase</keyword>
<dbReference type="EMBL" id="FSRC01000004">
    <property type="protein sequence ID" value="SIO23337.1"/>
    <property type="molecule type" value="Genomic_DNA"/>
</dbReference>
<dbReference type="Proteomes" id="UP000185221">
    <property type="component" value="Unassembled WGS sequence"/>
</dbReference>
<dbReference type="InterPro" id="IPR002471">
    <property type="entry name" value="Pept_S9_AS"/>
</dbReference>
<sequence length="463" mass="50791">MKSFLFLLASLIISISTFAQDIEGQWNGVLKVQGIQLRLVFNIEKSDSGYKSTMDSPDQAAFGIPVNSTTFQDGTLKITISNARIEYEGTLDEDQIIIGVFTQAGQPFPLNLTKGEISREESKRPQEPTKPYPYISEDLTFENSIDGITLAGTVTLPKTGSNFPAVILISGSGPQNRDEELMGHKPFLVLSDYLTRNGIAVLRYDDRGTGKSTGEHGQATSADFANDAEAAFAYLKTREEIDPTKIGLAGHSEGGIIAPKVAVANKEVAFLILMAGTGIPGDELLLLQQRMLGKASGMTENQLLENDIISKKAFDLVKNSASLERDLFDLMSETFRNIPKNQIPNGMTEADFVNAQVNQMTSPWMQYFIQYDPAPTLEKVTCPVLAINGSKDLQVAPKENLEAIKSALERGGNNQVTTVEIPELNHLFQESTTGMPSEYASIEQTFSPIAMEEIVQWINEHIK</sequence>
<dbReference type="GO" id="GO:0006508">
    <property type="term" value="P:proteolysis"/>
    <property type="evidence" value="ECO:0007669"/>
    <property type="project" value="InterPro"/>
</dbReference>
<feature type="signal peptide" evidence="2">
    <location>
        <begin position="1"/>
        <end position="19"/>
    </location>
</feature>
<reference evidence="5" key="1">
    <citation type="submission" date="2016-11" db="EMBL/GenBank/DDBJ databases">
        <authorList>
            <person name="Varghese N."/>
            <person name="Submissions S."/>
        </authorList>
    </citation>
    <scope>NUCLEOTIDE SEQUENCE [LARGE SCALE GENOMIC DNA]</scope>
    <source>
        <strain evidence="5">DSM 15292</strain>
    </source>
</reference>
<name>A0A1N6HU66_9BACT</name>
<dbReference type="GO" id="GO:0052689">
    <property type="term" value="F:carboxylic ester hydrolase activity"/>
    <property type="evidence" value="ECO:0007669"/>
    <property type="project" value="TreeGrafter"/>
</dbReference>
<keyword evidence="2" id="KW-0732">Signal</keyword>
<dbReference type="PANTHER" id="PTHR43265">
    <property type="entry name" value="ESTERASE ESTD"/>
    <property type="match status" value="1"/>
</dbReference>
<dbReference type="Gene3D" id="3.40.50.1820">
    <property type="entry name" value="alpha/beta hydrolase"/>
    <property type="match status" value="1"/>
</dbReference>
<dbReference type="InterPro" id="IPR029058">
    <property type="entry name" value="AB_hydrolase_fold"/>
</dbReference>
<feature type="domain" description="Serine aminopeptidase S33" evidence="3">
    <location>
        <begin position="190"/>
        <end position="426"/>
    </location>
</feature>
<dbReference type="RefSeq" id="WP_074226777.1">
    <property type="nucleotide sequence ID" value="NZ_FSRC01000004.1"/>
</dbReference>
<evidence type="ECO:0000256" key="1">
    <source>
        <dbReference type="ARBA" id="ARBA00022801"/>
    </source>
</evidence>
<dbReference type="AlphaFoldDB" id="A0A1N6HU66"/>
<evidence type="ECO:0000259" key="3">
    <source>
        <dbReference type="Pfam" id="PF12146"/>
    </source>
</evidence>
<organism evidence="4 5">
    <name type="scientific">Algoriphagus halophilus</name>
    <dbReference type="NCBI Taxonomy" id="226505"/>
    <lineage>
        <taxon>Bacteria</taxon>
        <taxon>Pseudomonadati</taxon>
        <taxon>Bacteroidota</taxon>
        <taxon>Cytophagia</taxon>
        <taxon>Cytophagales</taxon>
        <taxon>Cyclobacteriaceae</taxon>
        <taxon>Algoriphagus</taxon>
    </lineage>
</organism>
<gene>
    <name evidence="4" type="ORF">SAMN05444394_4004</name>
</gene>
<dbReference type="GO" id="GO:0004252">
    <property type="term" value="F:serine-type endopeptidase activity"/>
    <property type="evidence" value="ECO:0007669"/>
    <property type="project" value="InterPro"/>
</dbReference>
<keyword evidence="5" id="KW-1185">Reference proteome</keyword>
<protein>
    <recommendedName>
        <fullName evidence="3">Serine aminopeptidase S33 domain-containing protein</fullName>
    </recommendedName>
</protein>
<evidence type="ECO:0000256" key="2">
    <source>
        <dbReference type="SAM" id="SignalP"/>
    </source>
</evidence>
<dbReference type="Pfam" id="PF12146">
    <property type="entry name" value="Hydrolase_4"/>
    <property type="match status" value="1"/>
</dbReference>
<dbReference type="OrthoDB" id="9809549at2"/>
<dbReference type="InterPro" id="IPR022742">
    <property type="entry name" value="Hydrolase_4"/>
</dbReference>
<accession>A0A1N6HU66</accession>